<sequence length="442" mass="46592">MTTIDESLLPASLPPQRRGWRSADIARAAVVVLAVWFGLQLFWSVSSLVFLVFLATLFGLAVGRGVDYLERYRIRRGIGSALIVLGALGAIGGTLAWTAPTLIEQGKELQREFPAALDKLQTWIDSKRGGLLGAIIASATHTNGTGANTGATASAAQTNTPADGAANAAALPPAARANANRAAAAGSQNPVVQQRADSGAVSPTEAIKRRLSDSFAGATQYLFSFVSSTLAALAAFVLMVFLAMYIGAEPHVYRGWLLATVPATSRAQVRIVLAEVATVLRKWLVTQLIAMVVIGLVSMVVLLLLGVKAAFALAFIAGLMEFIPTVGPILAAIPAIAMGFVDSPEKAAIVALAYWGIQFIENNLLIPYLMRDGMDLPPAITLVAQTLMTLLFGFVGLMVAVPLTAAVLVPLRMMAEKENARERAMIQAAKLAADADEEREGS</sequence>
<keyword evidence="5 6" id="KW-0472">Membrane</keyword>
<evidence type="ECO:0000256" key="4">
    <source>
        <dbReference type="ARBA" id="ARBA00022989"/>
    </source>
</evidence>
<comment type="similarity">
    <text evidence="2">Belongs to the autoinducer-2 exporter (AI-2E) (TC 2.A.86) family.</text>
</comment>
<evidence type="ECO:0000313" key="7">
    <source>
        <dbReference type="EMBL" id="HCT57931.1"/>
    </source>
</evidence>
<keyword evidence="3 6" id="KW-0812">Transmembrane</keyword>
<comment type="caution">
    <text evidence="7">The sequence shown here is derived from an EMBL/GenBank/DDBJ whole genome shotgun (WGS) entry which is preliminary data.</text>
</comment>
<dbReference type="PANTHER" id="PTHR21716:SF62">
    <property type="entry name" value="TRANSPORT PROTEIN YDBI-RELATED"/>
    <property type="match status" value="1"/>
</dbReference>
<dbReference type="PANTHER" id="PTHR21716">
    <property type="entry name" value="TRANSMEMBRANE PROTEIN"/>
    <property type="match status" value="1"/>
</dbReference>
<feature type="transmembrane region" description="Helical" evidence="6">
    <location>
        <begin position="288"/>
        <end position="316"/>
    </location>
</feature>
<feature type="transmembrane region" description="Helical" evidence="6">
    <location>
        <begin position="348"/>
        <end position="370"/>
    </location>
</feature>
<dbReference type="AlphaFoldDB" id="A0A3D4V9Z6"/>
<accession>A0A3D4V9Z6</accession>
<dbReference type="OMA" id="HPRLMAG"/>
<proteinExistence type="inferred from homology"/>
<name>A0A3D4V9Z6_9BACT</name>
<dbReference type="Pfam" id="PF01594">
    <property type="entry name" value="AI-2E_transport"/>
    <property type="match status" value="1"/>
</dbReference>
<evidence type="ECO:0000256" key="5">
    <source>
        <dbReference type="ARBA" id="ARBA00023136"/>
    </source>
</evidence>
<evidence type="ECO:0000256" key="1">
    <source>
        <dbReference type="ARBA" id="ARBA00004141"/>
    </source>
</evidence>
<organism evidence="7 8">
    <name type="scientific">Gemmatimonas aurantiaca</name>
    <dbReference type="NCBI Taxonomy" id="173480"/>
    <lineage>
        <taxon>Bacteria</taxon>
        <taxon>Pseudomonadati</taxon>
        <taxon>Gemmatimonadota</taxon>
        <taxon>Gemmatimonadia</taxon>
        <taxon>Gemmatimonadales</taxon>
        <taxon>Gemmatimonadaceae</taxon>
        <taxon>Gemmatimonas</taxon>
    </lineage>
</organism>
<dbReference type="EMBL" id="DPIY01000010">
    <property type="protein sequence ID" value="HCT57931.1"/>
    <property type="molecule type" value="Genomic_DNA"/>
</dbReference>
<evidence type="ECO:0000313" key="8">
    <source>
        <dbReference type="Proteomes" id="UP000264071"/>
    </source>
</evidence>
<protein>
    <submittedName>
        <fullName evidence="7">AI-2E family transporter</fullName>
    </submittedName>
</protein>
<comment type="subcellular location">
    <subcellularLocation>
        <location evidence="1">Membrane</location>
        <topology evidence="1">Multi-pass membrane protein</topology>
    </subcellularLocation>
</comment>
<feature type="transmembrane region" description="Helical" evidence="6">
    <location>
        <begin position="221"/>
        <end position="246"/>
    </location>
</feature>
<evidence type="ECO:0000256" key="2">
    <source>
        <dbReference type="ARBA" id="ARBA00009773"/>
    </source>
</evidence>
<dbReference type="GO" id="GO:0055085">
    <property type="term" value="P:transmembrane transport"/>
    <property type="evidence" value="ECO:0007669"/>
    <property type="project" value="TreeGrafter"/>
</dbReference>
<dbReference type="GO" id="GO:0016020">
    <property type="term" value="C:membrane"/>
    <property type="evidence" value="ECO:0007669"/>
    <property type="project" value="UniProtKB-SubCell"/>
</dbReference>
<evidence type="ECO:0000256" key="3">
    <source>
        <dbReference type="ARBA" id="ARBA00022692"/>
    </source>
</evidence>
<evidence type="ECO:0000256" key="6">
    <source>
        <dbReference type="SAM" id="Phobius"/>
    </source>
</evidence>
<feature type="transmembrane region" description="Helical" evidence="6">
    <location>
        <begin position="390"/>
        <end position="411"/>
    </location>
</feature>
<dbReference type="InterPro" id="IPR002549">
    <property type="entry name" value="AI-2E-like"/>
</dbReference>
<feature type="transmembrane region" description="Helical" evidence="6">
    <location>
        <begin position="78"/>
        <end position="99"/>
    </location>
</feature>
<dbReference type="Proteomes" id="UP000264071">
    <property type="component" value="Unassembled WGS sequence"/>
</dbReference>
<keyword evidence="4 6" id="KW-1133">Transmembrane helix</keyword>
<gene>
    <name evidence="7" type="ORF">DGD08_12075</name>
</gene>
<feature type="transmembrane region" description="Helical" evidence="6">
    <location>
        <begin position="49"/>
        <end position="66"/>
    </location>
</feature>
<reference evidence="7 8" key="1">
    <citation type="journal article" date="2018" name="Nat. Biotechnol.">
        <title>A standardized bacterial taxonomy based on genome phylogeny substantially revises the tree of life.</title>
        <authorList>
            <person name="Parks D.H."/>
            <person name="Chuvochina M."/>
            <person name="Waite D.W."/>
            <person name="Rinke C."/>
            <person name="Skarshewski A."/>
            <person name="Chaumeil P.A."/>
            <person name="Hugenholtz P."/>
        </authorList>
    </citation>
    <scope>NUCLEOTIDE SEQUENCE [LARGE SCALE GENOMIC DNA]</scope>
    <source>
        <strain evidence="7">UBA8844</strain>
    </source>
</reference>
<feature type="transmembrane region" description="Helical" evidence="6">
    <location>
        <begin position="322"/>
        <end position="341"/>
    </location>
</feature>